<protein>
    <submittedName>
        <fullName evidence="1">Uncharacterized protein</fullName>
    </submittedName>
</protein>
<name>A0A7S0BV65_9RHOD</name>
<reference evidence="1" key="1">
    <citation type="submission" date="2021-01" db="EMBL/GenBank/DDBJ databases">
        <authorList>
            <person name="Corre E."/>
            <person name="Pelletier E."/>
            <person name="Niang G."/>
            <person name="Scheremetjew M."/>
            <person name="Finn R."/>
            <person name="Kale V."/>
            <person name="Holt S."/>
            <person name="Cochrane G."/>
            <person name="Meng A."/>
            <person name="Brown T."/>
            <person name="Cohen L."/>
        </authorList>
    </citation>
    <scope>NUCLEOTIDE SEQUENCE</scope>
    <source>
        <strain evidence="1">UTEX LB 2760</strain>
    </source>
</reference>
<evidence type="ECO:0000313" key="1">
    <source>
        <dbReference type="EMBL" id="CAD8403558.1"/>
    </source>
</evidence>
<gene>
    <name evidence="1" type="ORF">RMAR0315_LOCUS13567</name>
</gene>
<accession>A0A7S0BV65</accession>
<sequence>MVQAISLPESQSNQIYSACLRSCGEDEHAHGVKRMSKATRISKLMKFLPETSSSEHYSLDYCGIATTIIFEALVIFNDDNVTLGSIWSSDCKVRPDSINFIVDGAIAVIEKIRHFKSNKVSLSCAGTA</sequence>
<proteinExistence type="predicted"/>
<dbReference type="EMBL" id="HBEK01024730">
    <property type="protein sequence ID" value="CAD8403558.1"/>
    <property type="molecule type" value="Transcribed_RNA"/>
</dbReference>
<organism evidence="1">
    <name type="scientific">Rhodosorus marinus</name>
    <dbReference type="NCBI Taxonomy" id="101924"/>
    <lineage>
        <taxon>Eukaryota</taxon>
        <taxon>Rhodophyta</taxon>
        <taxon>Stylonematophyceae</taxon>
        <taxon>Stylonematales</taxon>
        <taxon>Stylonemataceae</taxon>
        <taxon>Rhodosorus</taxon>
    </lineage>
</organism>
<dbReference type="AlphaFoldDB" id="A0A7S0BV65"/>